<comment type="caution">
    <text evidence="1">The sequence shown here is derived from an EMBL/GenBank/DDBJ whole genome shotgun (WGS) entry which is preliminary data.</text>
</comment>
<sequence>MQIKVIHDAFPCIGEKTNGSGLPAGDYCGPRARRSQCTFLPMSCPFLPHAGENAQKRAHWTQ</sequence>
<dbReference type="STRING" id="1115515.EV102420_08_02280"/>
<evidence type="ECO:0000313" key="2">
    <source>
        <dbReference type="Proteomes" id="UP000029462"/>
    </source>
</evidence>
<name>A0A090UYQ6_PSEVU</name>
<reference evidence="1 2" key="1">
    <citation type="submission" date="2014-09" db="EMBL/GenBank/DDBJ databases">
        <title>Whole genome shotgun sequence of Escherichia vulneris NBRC 102420.</title>
        <authorList>
            <person name="Yoshida Y."/>
            <person name="Hosoyama A."/>
            <person name="Tsuchikane K."/>
            <person name="Ohji S."/>
            <person name="Ichikawa N."/>
            <person name="Kimura A."/>
            <person name="Yamazoe A."/>
            <person name="Ezaki T."/>
            <person name="Fujita N."/>
        </authorList>
    </citation>
    <scope>NUCLEOTIDE SEQUENCE [LARGE SCALE GENOMIC DNA]</scope>
    <source>
        <strain evidence="1 2">NBRC 102420</strain>
    </source>
</reference>
<dbReference type="Proteomes" id="UP000029462">
    <property type="component" value="Unassembled WGS sequence"/>
</dbReference>
<keyword evidence="2" id="KW-1185">Reference proteome</keyword>
<accession>A0A090UYQ6</accession>
<evidence type="ECO:0000313" key="1">
    <source>
        <dbReference type="EMBL" id="GAL57765.1"/>
    </source>
</evidence>
<proteinExistence type="predicted"/>
<protein>
    <submittedName>
        <fullName evidence="1">Uncharacterized protein</fullName>
    </submittedName>
</protein>
<dbReference type="eggNOG" id="ENOG502ZS1G">
    <property type="taxonomic scope" value="Bacteria"/>
</dbReference>
<dbReference type="EMBL" id="BBMZ01000008">
    <property type="protein sequence ID" value="GAL57765.1"/>
    <property type="molecule type" value="Genomic_DNA"/>
</dbReference>
<organism evidence="1 2">
    <name type="scientific">Pseudescherichia vulneris NBRC 102420</name>
    <dbReference type="NCBI Taxonomy" id="1115515"/>
    <lineage>
        <taxon>Bacteria</taxon>
        <taxon>Pseudomonadati</taxon>
        <taxon>Pseudomonadota</taxon>
        <taxon>Gammaproteobacteria</taxon>
        <taxon>Enterobacterales</taxon>
        <taxon>Enterobacteriaceae</taxon>
        <taxon>Pseudescherichia</taxon>
    </lineage>
</organism>
<dbReference type="AlphaFoldDB" id="A0A090UYQ6"/>
<gene>
    <name evidence="1" type="ORF">EV102420_08_02280</name>
</gene>